<dbReference type="InterPro" id="IPR028344">
    <property type="entry name" value="ParE1/4"/>
</dbReference>
<comment type="caution">
    <text evidence="4">The sequence shown here is derived from an EMBL/GenBank/DDBJ whole genome shotgun (WGS) entry which is preliminary data.</text>
</comment>
<dbReference type="Pfam" id="PF05016">
    <property type="entry name" value="ParE_toxin"/>
    <property type="match status" value="1"/>
</dbReference>
<comment type="similarity">
    <text evidence="1 3">Belongs to the RelE toxin family.</text>
</comment>
<evidence type="ECO:0000256" key="2">
    <source>
        <dbReference type="ARBA" id="ARBA00022649"/>
    </source>
</evidence>
<evidence type="ECO:0000256" key="3">
    <source>
        <dbReference type="PIRNR" id="PIRNR029218"/>
    </source>
</evidence>
<proteinExistence type="inferred from homology"/>
<evidence type="ECO:0000256" key="1">
    <source>
        <dbReference type="ARBA" id="ARBA00006226"/>
    </source>
</evidence>
<dbReference type="PIRSF" id="PIRSF029218">
    <property type="entry name" value="ParE"/>
    <property type="match status" value="1"/>
</dbReference>
<dbReference type="InterPro" id="IPR007712">
    <property type="entry name" value="RelE/ParE_toxin"/>
</dbReference>
<name>A0ABT7SMI4_9GAMM</name>
<keyword evidence="5" id="KW-1185">Reference proteome</keyword>
<dbReference type="Gene3D" id="3.30.2310.20">
    <property type="entry name" value="RelE-like"/>
    <property type="match status" value="1"/>
</dbReference>
<gene>
    <name evidence="4" type="ORF">QEZ41_03745</name>
</gene>
<keyword evidence="2" id="KW-1277">Toxin-antitoxin system</keyword>
<accession>A0ABT7SMI4</accession>
<dbReference type="PANTHER" id="PTHR33755">
    <property type="entry name" value="TOXIN PARE1-RELATED"/>
    <property type="match status" value="1"/>
</dbReference>
<protein>
    <recommendedName>
        <fullName evidence="3">Toxin</fullName>
    </recommendedName>
</protein>
<dbReference type="RefSeq" id="WP_289410049.1">
    <property type="nucleotide sequence ID" value="NZ_JAUCDY010000003.1"/>
</dbReference>
<dbReference type="InterPro" id="IPR051803">
    <property type="entry name" value="TA_system_RelE-like_toxin"/>
</dbReference>
<dbReference type="PANTHER" id="PTHR33755:SF9">
    <property type="entry name" value="TOXIN PARE1"/>
    <property type="match status" value="1"/>
</dbReference>
<dbReference type="InterPro" id="IPR035093">
    <property type="entry name" value="RelE/ParE_toxin_dom_sf"/>
</dbReference>
<dbReference type="EMBL" id="JAUCDY010000003">
    <property type="protein sequence ID" value="MDM7857393.1"/>
    <property type="molecule type" value="Genomic_DNA"/>
</dbReference>
<organism evidence="4 5">
    <name type="scientific">Thiopseudomonas acetoxidans</name>
    <dbReference type="NCBI Taxonomy" id="3041622"/>
    <lineage>
        <taxon>Bacteria</taxon>
        <taxon>Pseudomonadati</taxon>
        <taxon>Pseudomonadota</taxon>
        <taxon>Gammaproteobacteria</taxon>
        <taxon>Pseudomonadales</taxon>
        <taxon>Pseudomonadaceae</taxon>
        <taxon>Thiopseudomonas</taxon>
    </lineage>
</organism>
<dbReference type="Proteomes" id="UP001241056">
    <property type="component" value="Unassembled WGS sequence"/>
</dbReference>
<evidence type="ECO:0000313" key="5">
    <source>
        <dbReference type="Proteomes" id="UP001241056"/>
    </source>
</evidence>
<sequence>MAAAFRLTRDAQQDLTDIRRYTAQQWGQEQSSKYLLNLRSTIKLLAEFPGQGSKREDVGQGVYSFPCASHMLYYRIEQKQLLVFAVLHQRMLPTGHIRA</sequence>
<reference evidence="4 5" key="1">
    <citation type="submission" date="2023-06" db="EMBL/GenBank/DDBJ databases">
        <title>Thiopseudomonas sp. CY1220 draft genome sequence.</title>
        <authorList>
            <person name="Zhao G."/>
            <person name="An M."/>
        </authorList>
    </citation>
    <scope>NUCLEOTIDE SEQUENCE [LARGE SCALE GENOMIC DNA]</scope>
    <source>
        <strain evidence="4 5">CY1220</strain>
    </source>
</reference>
<evidence type="ECO:0000313" key="4">
    <source>
        <dbReference type="EMBL" id="MDM7857393.1"/>
    </source>
</evidence>